<organism evidence="1 2">
    <name type="scientific">Oceanobacillus kimchii</name>
    <dbReference type="NCBI Taxonomy" id="746691"/>
    <lineage>
        <taxon>Bacteria</taxon>
        <taxon>Bacillati</taxon>
        <taxon>Bacillota</taxon>
        <taxon>Bacilli</taxon>
        <taxon>Bacillales</taxon>
        <taxon>Bacillaceae</taxon>
        <taxon>Oceanobacillus</taxon>
    </lineage>
</organism>
<keyword evidence="2" id="KW-1185">Reference proteome</keyword>
<sequence length="99" mass="12207">MCSSCGAIIDPYDAMYDMALRWEQMNEQLDYMLEQRKQIINYKPWLKAIRYLEKQYRGKKMIPECPRCNEPFYLEELNSWTGREFANTRIRKWKEEHDE</sequence>
<evidence type="ECO:0000313" key="1">
    <source>
        <dbReference type="EMBL" id="GLO65013.1"/>
    </source>
</evidence>
<proteinExistence type="predicted"/>
<reference evidence="1 2" key="1">
    <citation type="submission" date="2023-02" db="EMBL/GenBank/DDBJ databases">
        <title>Oceanobacillus kimchii IFOP_LL358 isolated form Alexandrium catenella lab strain.</title>
        <authorList>
            <person name="Gajardo G."/>
            <person name="Ueki S."/>
            <person name="Maruyama F."/>
        </authorList>
    </citation>
    <scope>NUCLEOTIDE SEQUENCE [LARGE SCALE GENOMIC DNA]</scope>
    <source>
        <strain evidence="1 2">IFOP_LL358</strain>
    </source>
</reference>
<comment type="caution">
    <text evidence="1">The sequence shown here is derived from an EMBL/GenBank/DDBJ whole genome shotgun (WGS) entry which is preliminary data.</text>
</comment>
<dbReference type="EMBL" id="BSKO01000001">
    <property type="protein sequence ID" value="GLO65013.1"/>
    <property type="molecule type" value="Genomic_DNA"/>
</dbReference>
<gene>
    <name evidence="1" type="ORF">MACH08_07970</name>
</gene>
<evidence type="ECO:0000313" key="2">
    <source>
        <dbReference type="Proteomes" id="UP001275436"/>
    </source>
</evidence>
<accession>A0ABQ5TE02</accession>
<protein>
    <submittedName>
        <fullName evidence="1">Uncharacterized protein</fullName>
    </submittedName>
</protein>
<dbReference type="Proteomes" id="UP001275436">
    <property type="component" value="Unassembled WGS sequence"/>
</dbReference>
<dbReference type="RefSeq" id="WP_317957737.1">
    <property type="nucleotide sequence ID" value="NZ_BSKO01000001.1"/>
</dbReference>
<name>A0ABQ5TE02_9BACI</name>